<feature type="compositionally biased region" description="Basic and acidic residues" evidence="3">
    <location>
        <begin position="159"/>
        <end position="169"/>
    </location>
</feature>
<dbReference type="EMBL" id="JAHRHY010000009">
    <property type="protein sequence ID" value="KAG9066981.1"/>
    <property type="molecule type" value="Genomic_DNA"/>
</dbReference>
<feature type="compositionally biased region" description="Polar residues" evidence="3">
    <location>
        <begin position="306"/>
        <end position="315"/>
    </location>
</feature>
<keyword evidence="2" id="KW-0677">Repeat</keyword>
<keyword evidence="4" id="KW-1133">Transmembrane helix</keyword>
<sequence length="548" mass="59663">MVSDDGSKIIVFGGELDVTSFLSSIYVLDVATQIWKRGPDVPTQRSQSACAYHDGQFIVFGGTGSRNMSEDMHTTQPLVFDVQALIWVLQFTPKEVPYPPSSPNGGGNATGNGGETRKKNNVGLIVACAFGGFVVLLGVMVAVILSRRKREHRKRDVFLAGDKHTKRPDGTAVIPSEANAFIHPSGGARAGGRVGNEDDDEDDYPPFRRPRSPPGPPTNNYHPYKPFTPTEYYPSAYGYIPTAVPAPVPATGSTALKSTGYYPTVFGSAPSTTTAVVIAKGVPIMAAAAVVNSSRPVSASSRPASFTTTTAQSDPSFYYKQMQAEMDKPQPHPPAPPQPQPPRPSTSAPPRTSYTSSYSPSYSDNTDSTILGHVSTMISPPARPTMDLPPPIPRRPPSGSGYYSMVSVGDTTAPMASAQQKQQQRRSPSPSAPGPQYRGDEHAQHQEQIYRSQQQQQRPHYSQHQQPYQQPSPTPGQYRYSTATAEEDGVQSPQPSIIEGYNEFHGPWTNDRRRYAAPHAVRDVPMETYRDYKVEAPRQPQMGQGSFH</sequence>
<evidence type="ECO:0000256" key="1">
    <source>
        <dbReference type="ARBA" id="ARBA00022441"/>
    </source>
</evidence>
<evidence type="ECO:0000256" key="4">
    <source>
        <dbReference type="SAM" id="Phobius"/>
    </source>
</evidence>
<feature type="compositionally biased region" description="Pro residues" evidence="3">
    <location>
        <begin position="331"/>
        <end position="344"/>
    </location>
</feature>
<comment type="caution">
    <text evidence="5">The sequence shown here is derived from an EMBL/GenBank/DDBJ whole genome shotgun (WGS) entry which is preliminary data.</text>
</comment>
<evidence type="ECO:0000256" key="3">
    <source>
        <dbReference type="SAM" id="MobiDB-lite"/>
    </source>
</evidence>
<dbReference type="PANTHER" id="PTHR46093">
    <property type="entry name" value="ACYL-COA-BINDING DOMAIN-CONTAINING PROTEIN 5"/>
    <property type="match status" value="1"/>
</dbReference>
<feature type="region of interest" description="Disordered" evidence="3">
    <location>
        <begin position="294"/>
        <end position="510"/>
    </location>
</feature>
<keyword evidence="4" id="KW-0472">Membrane</keyword>
<dbReference type="SMART" id="SM00612">
    <property type="entry name" value="Kelch"/>
    <property type="match status" value="1"/>
</dbReference>
<accession>A0A9P7XTR7</accession>
<proteinExistence type="predicted"/>
<dbReference type="OrthoDB" id="432528at2759"/>
<organism evidence="5 6">
    <name type="scientific">Linnemannia hyalina</name>
    <dbReference type="NCBI Taxonomy" id="64524"/>
    <lineage>
        <taxon>Eukaryota</taxon>
        <taxon>Fungi</taxon>
        <taxon>Fungi incertae sedis</taxon>
        <taxon>Mucoromycota</taxon>
        <taxon>Mortierellomycotina</taxon>
        <taxon>Mortierellomycetes</taxon>
        <taxon>Mortierellales</taxon>
        <taxon>Mortierellaceae</taxon>
        <taxon>Linnemannia</taxon>
    </lineage>
</organism>
<dbReference type="SUPFAM" id="SSF117281">
    <property type="entry name" value="Kelch motif"/>
    <property type="match status" value="1"/>
</dbReference>
<name>A0A9P7XTR7_9FUNG</name>
<gene>
    <name evidence="5" type="ORF">KI688_012893</name>
</gene>
<keyword evidence="4" id="KW-0812">Transmembrane</keyword>
<feature type="compositionally biased region" description="Low complexity" evidence="3">
    <location>
        <begin position="397"/>
        <end position="429"/>
    </location>
</feature>
<reference evidence="5" key="1">
    <citation type="submission" date="2021-06" db="EMBL/GenBank/DDBJ databases">
        <title>Genome Sequence of Mortierella hyaline Strain SCG-10, a Cold-Adapted, Nitrate-Reducing Fungus Isolated from Soil in Minnesota, USA.</title>
        <authorList>
            <person name="Aldossari N."/>
        </authorList>
    </citation>
    <scope>NUCLEOTIDE SEQUENCE</scope>
    <source>
        <strain evidence="5">SCG-10</strain>
    </source>
</reference>
<dbReference type="Proteomes" id="UP000707451">
    <property type="component" value="Unassembled WGS sequence"/>
</dbReference>
<dbReference type="InterPro" id="IPR015915">
    <property type="entry name" value="Kelch-typ_b-propeller"/>
</dbReference>
<dbReference type="PANTHER" id="PTHR46093:SF18">
    <property type="entry name" value="FIBRONECTIN TYPE-III DOMAIN-CONTAINING PROTEIN"/>
    <property type="match status" value="1"/>
</dbReference>
<dbReference type="InterPro" id="IPR006652">
    <property type="entry name" value="Kelch_1"/>
</dbReference>
<feature type="compositionally biased region" description="Low complexity" evidence="3">
    <location>
        <begin position="446"/>
        <end position="471"/>
    </location>
</feature>
<feature type="region of interest" description="Disordered" evidence="3">
    <location>
        <begin position="159"/>
        <end position="225"/>
    </location>
</feature>
<dbReference type="Gene3D" id="2.120.10.80">
    <property type="entry name" value="Kelch-type beta propeller"/>
    <property type="match status" value="1"/>
</dbReference>
<dbReference type="AlphaFoldDB" id="A0A9P7XTR7"/>
<evidence type="ECO:0000313" key="6">
    <source>
        <dbReference type="Proteomes" id="UP000707451"/>
    </source>
</evidence>
<feature type="transmembrane region" description="Helical" evidence="4">
    <location>
        <begin position="122"/>
        <end position="145"/>
    </location>
</feature>
<feature type="compositionally biased region" description="Low complexity" evidence="3">
    <location>
        <begin position="345"/>
        <end position="363"/>
    </location>
</feature>
<feature type="compositionally biased region" description="Pro residues" evidence="3">
    <location>
        <begin position="381"/>
        <end position="396"/>
    </location>
</feature>
<evidence type="ECO:0008006" key="7">
    <source>
        <dbReference type="Google" id="ProtNLM"/>
    </source>
</evidence>
<evidence type="ECO:0000313" key="5">
    <source>
        <dbReference type="EMBL" id="KAG9066981.1"/>
    </source>
</evidence>
<keyword evidence="6" id="KW-1185">Reference proteome</keyword>
<feature type="compositionally biased region" description="Low complexity" evidence="3">
    <location>
        <begin position="294"/>
        <end position="305"/>
    </location>
</feature>
<protein>
    <recommendedName>
        <fullName evidence="7">Galactose oxidase</fullName>
    </recommendedName>
</protein>
<evidence type="ECO:0000256" key="2">
    <source>
        <dbReference type="ARBA" id="ARBA00022737"/>
    </source>
</evidence>
<dbReference type="Pfam" id="PF01344">
    <property type="entry name" value="Kelch_1"/>
    <property type="match status" value="1"/>
</dbReference>
<keyword evidence="1" id="KW-0880">Kelch repeat</keyword>